<dbReference type="AlphaFoldDB" id="A0A830GR79"/>
<evidence type="ECO:0000256" key="1">
    <source>
        <dbReference type="SAM" id="MobiDB-lite"/>
    </source>
</evidence>
<gene>
    <name evidence="2" type="ORF">GCM10009030_35690</name>
</gene>
<organism evidence="2 3">
    <name type="scientific">Haloarcula pellucida</name>
    <dbReference type="NCBI Taxonomy" id="1427151"/>
    <lineage>
        <taxon>Archaea</taxon>
        <taxon>Methanobacteriati</taxon>
        <taxon>Methanobacteriota</taxon>
        <taxon>Stenosarchaea group</taxon>
        <taxon>Halobacteria</taxon>
        <taxon>Halobacteriales</taxon>
        <taxon>Haloarculaceae</taxon>
        <taxon>Haloarcula</taxon>
    </lineage>
</organism>
<evidence type="ECO:0000313" key="2">
    <source>
        <dbReference type="EMBL" id="GGO01712.1"/>
    </source>
</evidence>
<comment type="caution">
    <text evidence="2">The sequence shown here is derived from an EMBL/GenBank/DDBJ whole genome shotgun (WGS) entry which is preliminary data.</text>
</comment>
<feature type="region of interest" description="Disordered" evidence="1">
    <location>
        <begin position="36"/>
        <end position="90"/>
    </location>
</feature>
<reference evidence="2" key="2">
    <citation type="submission" date="2020-09" db="EMBL/GenBank/DDBJ databases">
        <authorList>
            <person name="Sun Q."/>
            <person name="Ohkuma M."/>
        </authorList>
    </citation>
    <scope>NUCLEOTIDE SEQUENCE</scope>
    <source>
        <strain evidence="2">JCM 17820</strain>
    </source>
</reference>
<protein>
    <submittedName>
        <fullName evidence="2">Uncharacterized protein</fullName>
    </submittedName>
</protein>
<dbReference type="Proteomes" id="UP000605784">
    <property type="component" value="Unassembled WGS sequence"/>
</dbReference>
<sequence>MRQYTPYRCIVCGYKGVFGVSHRAYEGDPLDGTYQHISESPVWGPDGETVDATPDPDGEETVENVPVPEADVERPDADGQTTLDDWGWSA</sequence>
<name>A0A830GR79_9EURY</name>
<accession>A0A830GR79</accession>
<proteinExistence type="predicted"/>
<evidence type="ECO:0000313" key="3">
    <source>
        <dbReference type="Proteomes" id="UP000605784"/>
    </source>
</evidence>
<reference evidence="2" key="1">
    <citation type="journal article" date="2014" name="Int. J. Syst. Evol. Microbiol.">
        <title>Complete genome sequence of Corynebacterium casei LMG S-19264T (=DSM 44701T), isolated from a smear-ripened cheese.</title>
        <authorList>
            <consortium name="US DOE Joint Genome Institute (JGI-PGF)"/>
            <person name="Walter F."/>
            <person name="Albersmeier A."/>
            <person name="Kalinowski J."/>
            <person name="Ruckert C."/>
        </authorList>
    </citation>
    <scope>NUCLEOTIDE SEQUENCE</scope>
    <source>
        <strain evidence="2">JCM 17820</strain>
    </source>
</reference>
<keyword evidence="3" id="KW-1185">Reference proteome</keyword>
<dbReference type="EMBL" id="BMOU01000006">
    <property type="protein sequence ID" value="GGO01712.1"/>
    <property type="molecule type" value="Genomic_DNA"/>
</dbReference>